<protein>
    <submittedName>
        <fullName evidence="1">SusD/RagB family nutrient-binding outer membrane lipoprotein</fullName>
    </submittedName>
</protein>
<dbReference type="SUPFAM" id="SSF48452">
    <property type="entry name" value="TPR-like"/>
    <property type="match status" value="1"/>
</dbReference>
<organism evidence="1 2">
    <name type="scientific">Chryseobacterium paridis</name>
    <dbReference type="NCBI Taxonomy" id="2800328"/>
    <lineage>
        <taxon>Bacteria</taxon>
        <taxon>Pseudomonadati</taxon>
        <taxon>Bacteroidota</taxon>
        <taxon>Flavobacteriia</taxon>
        <taxon>Flavobacteriales</taxon>
        <taxon>Weeksellaceae</taxon>
        <taxon>Chryseobacterium group</taxon>
        <taxon>Chryseobacterium</taxon>
    </lineage>
</organism>
<name>A0ABS1G021_9FLAO</name>
<dbReference type="Gene3D" id="1.25.40.390">
    <property type="match status" value="1"/>
</dbReference>
<comment type="caution">
    <text evidence="1">The sequence shown here is derived from an EMBL/GenBank/DDBJ whole genome shotgun (WGS) entry which is preliminary data.</text>
</comment>
<dbReference type="InterPro" id="IPR011990">
    <property type="entry name" value="TPR-like_helical_dom_sf"/>
</dbReference>
<keyword evidence="2" id="KW-1185">Reference proteome</keyword>
<proteinExistence type="predicted"/>
<dbReference type="Pfam" id="PF12771">
    <property type="entry name" value="SusD-like_2"/>
    <property type="match status" value="1"/>
</dbReference>
<evidence type="ECO:0000313" key="1">
    <source>
        <dbReference type="EMBL" id="MBK1897987.1"/>
    </source>
</evidence>
<keyword evidence="1" id="KW-0449">Lipoprotein</keyword>
<reference evidence="2" key="1">
    <citation type="submission" date="2021-01" db="EMBL/GenBank/DDBJ databases">
        <title>Genome public.</title>
        <authorList>
            <person name="Liu C."/>
            <person name="Sun Q."/>
        </authorList>
    </citation>
    <scope>NUCLEOTIDE SEQUENCE [LARGE SCALE GENOMIC DNA]</scope>
    <source>
        <strain evidence="2">YIM B02567</strain>
    </source>
</reference>
<dbReference type="RefSeq" id="WP_200248551.1">
    <property type="nucleotide sequence ID" value="NZ_JAENHK010000010.1"/>
</dbReference>
<dbReference type="Proteomes" id="UP000628669">
    <property type="component" value="Unassembled WGS sequence"/>
</dbReference>
<evidence type="ECO:0000313" key="2">
    <source>
        <dbReference type="Proteomes" id="UP000628669"/>
    </source>
</evidence>
<dbReference type="PROSITE" id="PS51257">
    <property type="entry name" value="PROKAR_LIPOPROTEIN"/>
    <property type="match status" value="1"/>
</dbReference>
<sequence>MKKIIIGSLISLSLFSCTNEDYENLNKDPKNPAEVPGSFLFTNGVKSLFDQMGNTNVNRNVFRLFAQQWTQTQYVDETNYSIRNRSIPDNHWNILYTKVLYNLKQAKEFINKDPKLTLGQKKNQTAYISIIEVYTWQQLVDVFGNVPYSQALQGVEGTLPAYDDAFTIYKDLLLKITKAYSDIDFKSTGFEKDFVFDGDHTKWKKLAASLRFKLAMRIADADPSLSKTEAEAAFAQGLISSNQDNFILRYESNIANANPLYADLVLSGRQDFVPADTFVDYLNNLQDPRRSVFFDNNKVPYVGGIYGSFNTYTDYTHIGKVFFKPDLNGNLMDYSEISFLLAEAKERGYNVSLPAAAYYTQGIIANMEYWGIDSADIATYLAKTNVNYATASGTWKEKIGKQFWIAMYNRGFEAWSVWRKYDNPALRLPAATKTPVPNRFTYPVRETTLNGSNYNQAAAAIGGDKLQTKLFWDKF</sequence>
<dbReference type="EMBL" id="JAENHK010000010">
    <property type="protein sequence ID" value="MBK1897987.1"/>
    <property type="molecule type" value="Genomic_DNA"/>
</dbReference>
<accession>A0ABS1G021</accession>
<gene>
    <name evidence="1" type="ORF">JHL15_19635</name>
</gene>
<dbReference type="InterPro" id="IPR041662">
    <property type="entry name" value="SusD-like_2"/>
</dbReference>